<dbReference type="InterPro" id="IPR035965">
    <property type="entry name" value="PAS-like_dom_sf"/>
</dbReference>
<dbReference type="InterPro" id="IPR005467">
    <property type="entry name" value="His_kinase_dom"/>
</dbReference>
<dbReference type="SUPFAM" id="SSF55785">
    <property type="entry name" value="PYP-like sensor domain (PAS domain)"/>
    <property type="match status" value="1"/>
</dbReference>
<feature type="modified residue" description="4-aspartylphosphate" evidence="7">
    <location>
        <position position="669"/>
    </location>
</feature>
<dbReference type="PANTHER" id="PTHR43065:SF42">
    <property type="entry name" value="TWO-COMPONENT SENSOR PPRA"/>
    <property type="match status" value="1"/>
</dbReference>
<keyword evidence="14" id="KW-1185">Reference proteome</keyword>
<dbReference type="InterPro" id="IPR003660">
    <property type="entry name" value="HAMP_dom"/>
</dbReference>
<feature type="domain" description="Response regulatory" evidence="10">
    <location>
        <begin position="618"/>
        <end position="734"/>
    </location>
</feature>
<evidence type="ECO:0000256" key="6">
    <source>
        <dbReference type="ARBA" id="ARBA00022777"/>
    </source>
</evidence>
<feature type="domain" description="HAMP" evidence="12">
    <location>
        <begin position="182"/>
        <end position="235"/>
    </location>
</feature>
<dbReference type="EMBL" id="BSDE01000004">
    <property type="protein sequence ID" value="GLH73737.1"/>
    <property type="molecule type" value="Genomic_DNA"/>
</dbReference>
<dbReference type="InterPro" id="IPR000014">
    <property type="entry name" value="PAS"/>
</dbReference>
<name>A0ABQ5QGF3_9BACT</name>
<dbReference type="NCBIfam" id="TIGR00229">
    <property type="entry name" value="sensory_box"/>
    <property type="match status" value="1"/>
</dbReference>
<feature type="transmembrane region" description="Helical" evidence="8">
    <location>
        <begin position="155"/>
        <end position="178"/>
    </location>
</feature>
<feature type="domain" description="Histidine kinase" evidence="9">
    <location>
        <begin position="373"/>
        <end position="598"/>
    </location>
</feature>
<dbReference type="InterPro" id="IPR001610">
    <property type="entry name" value="PAC"/>
</dbReference>
<dbReference type="SUPFAM" id="SSF158472">
    <property type="entry name" value="HAMP domain-like"/>
    <property type="match status" value="1"/>
</dbReference>
<dbReference type="CDD" id="cd06225">
    <property type="entry name" value="HAMP"/>
    <property type="match status" value="1"/>
</dbReference>
<evidence type="ECO:0000256" key="2">
    <source>
        <dbReference type="ARBA" id="ARBA00004370"/>
    </source>
</evidence>
<evidence type="ECO:0000256" key="8">
    <source>
        <dbReference type="SAM" id="Phobius"/>
    </source>
</evidence>
<dbReference type="RefSeq" id="WP_285575273.1">
    <property type="nucleotide sequence ID" value="NZ_BSDE01000004.1"/>
</dbReference>
<dbReference type="SMART" id="SM00448">
    <property type="entry name" value="REC"/>
    <property type="match status" value="1"/>
</dbReference>
<dbReference type="InterPro" id="IPR036097">
    <property type="entry name" value="HisK_dim/P_sf"/>
</dbReference>
<evidence type="ECO:0000259" key="11">
    <source>
        <dbReference type="PROSITE" id="PS50113"/>
    </source>
</evidence>
<dbReference type="Gene3D" id="6.10.340.10">
    <property type="match status" value="1"/>
</dbReference>
<dbReference type="Pfam" id="PF00512">
    <property type="entry name" value="HisKA"/>
    <property type="match status" value="1"/>
</dbReference>
<evidence type="ECO:0000256" key="5">
    <source>
        <dbReference type="ARBA" id="ARBA00022679"/>
    </source>
</evidence>
<dbReference type="InterPro" id="IPR033417">
    <property type="entry name" value="CHASE8"/>
</dbReference>
<dbReference type="Gene3D" id="3.30.565.10">
    <property type="entry name" value="Histidine kinase-like ATPase, C-terminal domain"/>
    <property type="match status" value="1"/>
</dbReference>
<dbReference type="SUPFAM" id="SSF47384">
    <property type="entry name" value="Homodimeric domain of signal transducing histidine kinase"/>
    <property type="match status" value="1"/>
</dbReference>
<dbReference type="PRINTS" id="PR00344">
    <property type="entry name" value="BCTRLSENSOR"/>
</dbReference>
<dbReference type="SMART" id="SM00388">
    <property type="entry name" value="HisKA"/>
    <property type="match status" value="1"/>
</dbReference>
<dbReference type="CDD" id="cd00130">
    <property type="entry name" value="PAS"/>
    <property type="match status" value="1"/>
</dbReference>
<dbReference type="Gene3D" id="2.10.70.100">
    <property type="match status" value="1"/>
</dbReference>
<organism evidence="13 14">
    <name type="scientific">Geothrix limicola</name>
    <dbReference type="NCBI Taxonomy" id="2927978"/>
    <lineage>
        <taxon>Bacteria</taxon>
        <taxon>Pseudomonadati</taxon>
        <taxon>Acidobacteriota</taxon>
        <taxon>Holophagae</taxon>
        <taxon>Holophagales</taxon>
        <taxon>Holophagaceae</taxon>
        <taxon>Geothrix</taxon>
    </lineage>
</organism>
<keyword evidence="4 7" id="KW-0597">Phosphoprotein</keyword>
<comment type="subcellular location">
    <subcellularLocation>
        <location evidence="2">Membrane</location>
    </subcellularLocation>
</comment>
<keyword evidence="8" id="KW-0472">Membrane</keyword>
<keyword evidence="8" id="KW-1133">Transmembrane helix</keyword>
<dbReference type="CDD" id="cd00156">
    <property type="entry name" value="REC"/>
    <property type="match status" value="1"/>
</dbReference>
<dbReference type="PROSITE" id="PS50885">
    <property type="entry name" value="HAMP"/>
    <property type="match status" value="1"/>
</dbReference>
<proteinExistence type="predicted"/>
<dbReference type="InterPro" id="IPR036890">
    <property type="entry name" value="HATPase_C_sf"/>
</dbReference>
<dbReference type="InterPro" id="IPR000700">
    <property type="entry name" value="PAS-assoc_C"/>
</dbReference>
<feature type="transmembrane region" description="Helical" evidence="8">
    <location>
        <begin position="13"/>
        <end position="36"/>
    </location>
</feature>
<keyword evidence="8" id="KW-0812">Transmembrane</keyword>
<dbReference type="InterPro" id="IPR003661">
    <property type="entry name" value="HisK_dim/P_dom"/>
</dbReference>
<dbReference type="Pfam" id="PF08447">
    <property type="entry name" value="PAS_3"/>
    <property type="match status" value="1"/>
</dbReference>
<gene>
    <name evidence="13" type="ORF">GETHLI_22390</name>
</gene>
<dbReference type="Proteomes" id="UP001165069">
    <property type="component" value="Unassembled WGS sequence"/>
</dbReference>
<comment type="caution">
    <text evidence="13">The sequence shown here is derived from an EMBL/GenBank/DDBJ whole genome shotgun (WGS) entry which is preliminary data.</text>
</comment>
<dbReference type="InterPro" id="IPR004358">
    <property type="entry name" value="Sig_transdc_His_kin-like_C"/>
</dbReference>
<comment type="catalytic activity">
    <reaction evidence="1">
        <text>ATP + protein L-histidine = ADP + protein N-phospho-L-histidine.</text>
        <dbReference type="EC" id="2.7.13.3"/>
    </reaction>
</comment>
<dbReference type="Pfam" id="PF00672">
    <property type="entry name" value="HAMP"/>
    <property type="match status" value="1"/>
</dbReference>
<evidence type="ECO:0000313" key="14">
    <source>
        <dbReference type="Proteomes" id="UP001165069"/>
    </source>
</evidence>
<evidence type="ECO:0000259" key="12">
    <source>
        <dbReference type="PROSITE" id="PS50885"/>
    </source>
</evidence>
<evidence type="ECO:0000256" key="3">
    <source>
        <dbReference type="ARBA" id="ARBA00012438"/>
    </source>
</evidence>
<evidence type="ECO:0000256" key="7">
    <source>
        <dbReference type="PROSITE-ProRule" id="PRU00169"/>
    </source>
</evidence>
<sequence length="735" mass="79881">MSHLTHTSLRHKLILVIMLTAGMALLAAGISFVAIARSEFRASVQRELQLLAEVIGEGSAAALEFKEPAEANRLLANLRVNTDIVEAAILDRNGQPFGTYRREGSGPVSLPTDLHGRTFQFESGRIWLAAPIVHSGERLGTIYLRADTKALTTRLLWVAGTTLLATLLIASAAMGLAFKMGKLVSEPILHLTEAAHRMAKSKDPGLRVARESEDEVGSLVDAFNDMLDRLGERQARLEEAQHLARLGNWAIQPGLQHTEWSEETFRIFGLEPGVHPIPDQEAFRALIHPEDLVPLEAAFLRCWKEAGRFEIDHRILRPDGSLGWVHTSGICLRDGEGQLMMRGTVMDITERKHAEAAMLQGQKLESLGVLTGGIAHDFNNLLGALQGYLDMARMDLPEGSSAESYLGKAERVIQRASELIRQMLAYSGRGQFQVKPLDLGQLVKEMGHLLSISIPKKAELVVQTADPLPAVVADAAQIQQVIMNLVINAGDALKEQGGYIKVRTYAESLDEESLAATYAGQAMVPGPFVVLEVEDNGHGMDGDTLARIFDPFFTTKFKGRGLGLAALLGIVKGHNGGIKVYSEVGQGTTFKVLLPASQEVVAAAEEKVQEDAYRGSGTVLLIDDEASILSATGDFLKRMGFEVRTASNGLEGVSQVLEHPGECRLVLLDLTMPQMDGVECFQRIRELEPGLPVIMTSGFSAGEGIEGLWDQGLSGFLQKPYSLATLRAKVRETLG</sequence>
<evidence type="ECO:0000256" key="1">
    <source>
        <dbReference type="ARBA" id="ARBA00000085"/>
    </source>
</evidence>
<dbReference type="InterPro" id="IPR011006">
    <property type="entry name" value="CheY-like_superfamily"/>
</dbReference>
<dbReference type="Gene3D" id="3.30.450.20">
    <property type="entry name" value="PAS domain"/>
    <property type="match status" value="1"/>
</dbReference>
<protein>
    <recommendedName>
        <fullName evidence="3">histidine kinase</fullName>
        <ecNumber evidence="3">2.7.13.3</ecNumber>
    </recommendedName>
</protein>
<dbReference type="EC" id="2.7.13.3" evidence="3"/>
<evidence type="ECO:0000259" key="10">
    <source>
        <dbReference type="PROSITE" id="PS50110"/>
    </source>
</evidence>
<dbReference type="SMART" id="SM00304">
    <property type="entry name" value="HAMP"/>
    <property type="match status" value="1"/>
</dbReference>
<dbReference type="PROSITE" id="PS50110">
    <property type="entry name" value="RESPONSE_REGULATORY"/>
    <property type="match status" value="1"/>
</dbReference>
<evidence type="ECO:0000256" key="4">
    <source>
        <dbReference type="ARBA" id="ARBA00022553"/>
    </source>
</evidence>
<dbReference type="Pfam" id="PF17152">
    <property type="entry name" value="CHASE8"/>
    <property type="match status" value="1"/>
</dbReference>
<dbReference type="InterPro" id="IPR001789">
    <property type="entry name" value="Sig_transdc_resp-reg_receiver"/>
</dbReference>
<dbReference type="InterPro" id="IPR013655">
    <property type="entry name" value="PAS_fold_3"/>
</dbReference>
<evidence type="ECO:0000259" key="9">
    <source>
        <dbReference type="PROSITE" id="PS50109"/>
    </source>
</evidence>
<dbReference type="SMART" id="SM00387">
    <property type="entry name" value="HATPase_c"/>
    <property type="match status" value="1"/>
</dbReference>
<dbReference type="PROSITE" id="PS50113">
    <property type="entry name" value="PAC"/>
    <property type="match status" value="1"/>
</dbReference>
<dbReference type="SUPFAM" id="SSF55874">
    <property type="entry name" value="ATPase domain of HSP90 chaperone/DNA topoisomerase II/histidine kinase"/>
    <property type="match status" value="1"/>
</dbReference>
<keyword evidence="5" id="KW-0808">Transferase</keyword>
<dbReference type="InterPro" id="IPR003594">
    <property type="entry name" value="HATPase_dom"/>
</dbReference>
<dbReference type="Gene3D" id="3.40.50.2300">
    <property type="match status" value="1"/>
</dbReference>
<dbReference type="SUPFAM" id="SSF52172">
    <property type="entry name" value="CheY-like"/>
    <property type="match status" value="1"/>
</dbReference>
<dbReference type="Pfam" id="PF02518">
    <property type="entry name" value="HATPase_c"/>
    <property type="match status" value="1"/>
</dbReference>
<dbReference type="PANTHER" id="PTHR43065">
    <property type="entry name" value="SENSOR HISTIDINE KINASE"/>
    <property type="match status" value="1"/>
</dbReference>
<keyword evidence="6" id="KW-0418">Kinase</keyword>
<feature type="domain" description="PAC" evidence="11">
    <location>
        <begin position="309"/>
        <end position="360"/>
    </location>
</feature>
<evidence type="ECO:0000313" key="13">
    <source>
        <dbReference type="EMBL" id="GLH73737.1"/>
    </source>
</evidence>
<dbReference type="PROSITE" id="PS50109">
    <property type="entry name" value="HIS_KIN"/>
    <property type="match status" value="1"/>
</dbReference>
<accession>A0ABQ5QGF3</accession>
<dbReference type="CDD" id="cd00082">
    <property type="entry name" value="HisKA"/>
    <property type="match status" value="1"/>
</dbReference>
<reference evidence="13 14" key="1">
    <citation type="journal article" date="2023" name="Antonie Van Leeuwenhoek">
        <title>Mesoterricola silvestris gen. nov., sp. nov., Mesoterricola sediminis sp. nov., Geothrix oryzae sp. nov., Geothrix edaphica sp. nov., Geothrix rubra sp. nov., and Geothrix limicola sp. nov., six novel members of Acidobacteriota isolated from soils.</title>
        <authorList>
            <person name="Itoh H."/>
            <person name="Sugisawa Y."/>
            <person name="Mise K."/>
            <person name="Xu Z."/>
            <person name="Kuniyasu M."/>
            <person name="Ushijima N."/>
            <person name="Kawano K."/>
            <person name="Kobayashi E."/>
            <person name="Shiratori Y."/>
            <person name="Masuda Y."/>
            <person name="Senoo K."/>
        </authorList>
    </citation>
    <scope>NUCLEOTIDE SEQUENCE [LARGE SCALE GENOMIC DNA]</scope>
    <source>
        <strain evidence="13 14">Red804</strain>
    </source>
</reference>
<dbReference type="SMART" id="SM00086">
    <property type="entry name" value="PAC"/>
    <property type="match status" value="1"/>
</dbReference>
<dbReference type="Gene3D" id="1.10.287.130">
    <property type="match status" value="1"/>
</dbReference>
<dbReference type="Pfam" id="PF00072">
    <property type="entry name" value="Response_reg"/>
    <property type="match status" value="1"/>
</dbReference>